<feature type="region of interest" description="Disordered" evidence="4">
    <location>
        <begin position="1"/>
        <end position="30"/>
    </location>
</feature>
<feature type="compositionally biased region" description="Acidic residues" evidence="4">
    <location>
        <begin position="168"/>
        <end position="184"/>
    </location>
</feature>
<dbReference type="GO" id="GO:0051301">
    <property type="term" value="P:cell division"/>
    <property type="evidence" value="ECO:0007669"/>
    <property type="project" value="UniProtKB-KW"/>
</dbReference>
<keyword evidence="3" id="KW-0131">Cell cycle</keyword>
<dbReference type="EMBL" id="CAJNRG010001477">
    <property type="protein sequence ID" value="CAF2033668.1"/>
    <property type="molecule type" value="Genomic_DNA"/>
</dbReference>
<keyword evidence="15" id="KW-1185">Reference proteome</keyword>
<dbReference type="InterPro" id="IPR036915">
    <property type="entry name" value="Cyclin-like_sf"/>
</dbReference>
<keyword evidence="2" id="KW-0195">Cyclin</keyword>
<sequence length="495" mass="57373">MLPRSSSFTSSCTESIIENPKPTGSFRHHESLQNLQQSQRQNRPMLSRPLNIKNSNQNHLPTISQNIKRTTTMTTTTTTTILVSTENLPVNPLNNEKKHDQQFDTIRRTIIQDDIENIQERLNDMLISVPLINDNETLLIATEQTSTTQYFTPKISIDEHGKKKFDDQDSQLDNDENQSDDDDDMHPMTTGTESAAHPFFDVLSTTSYEKEVVKYLLSLEERFMNENEKLRSMKCLRESTNNLKPILPGSVSGSNSTVLITPKVRCKLIDWIISVHDYHRLNAAILCRTIHLIDRILLLNDQMTKLDLQLRAVNCFTIACKLESRRVPDTNSLLSLFDARHHVTPILLNHGEKQLLTQLDFELEYPLAIHFLCYYLRFLPFHFIIYSLSKYMIECVLCDDTVSEQMPGSLLAAAALLLALKFTRQSDKPEIAKRFYKHQPYKHDELEKRTEQILKLMQNVPRSIYHTNVREKYKRTEFDRVANYQYNNDLVVPVS</sequence>
<dbReference type="InterPro" id="IPR004367">
    <property type="entry name" value="Cyclin_C-dom"/>
</dbReference>
<dbReference type="Proteomes" id="UP000663866">
    <property type="component" value="Unassembled WGS sequence"/>
</dbReference>
<dbReference type="Pfam" id="PF00134">
    <property type="entry name" value="Cyclin_N"/>
    <property type="match status" value="1"/>
</dbReference>
<dbReference type="EMBL" id="CAJNRE010003475">
    <property type="protein sequence ID" value="CAF2020703.1"/>
    <property type="molecule type" value="Genomic_DNA"/>
</dbReference>
<evidence type="ECO:0000313" key="10">
    <source>
        <dbReference type="EMBL" id="CAF2046335.1"/>
    </source>
</evidence>
<name>A0A816MPR6_9BILA</name>
<proteinExistence type="predicted"/>
<dbReference type="Proteomes" id="UP000663855">
    <property type="component" value="Unassembled WGS sequence"/>
</dbReference>
<dbReference type="InterPro" id="IPR048258">
    <property type="entry name" value="Cyclins_cyclin-box"/>
</dbReference>
<evidence type="ECO:0000313" key="13">
    <source>
        <dbReference type="EMBL" id="CAF3837844.1"/>
    </source>
</evidence>
<dbReference type="Proteomes" id="UP000663842">
    <property type="component" value="Unassembled WGS sequence"/>
</dbReference>
<evidence type="ECO:0000313" key="14">
    <source>
        <dbReference type="Proteomes" id="UP000663824"/>
    </source>
</evidence>
<dbReference type="EMBL" id="CAJOBG010000623">
    <property type="protein sequence ID" value="CAF3837844.1"/>
    <property type="molecule type" value="Genomic_DNA"/>
</dbReference>
<dbReference type="GO" id="GO:0044772">
    <property type="term" value="P:mitotic cell cycle phase transition"/>
    <property type="evidence" value="ECO:0007669"/>
    <property type="project" value="InterPro"/>
</dbReference>
<evidence type="ECO:0000256" key="1">
    <source>
        <dbReference type="ARBA" id="ARBA00022618"/>
    </source>
</evidence>
<evidence type="ECO:0000256" key="4">
    <source>
        <dbReference type="SAM" id="MobiDB-lite"/>
    </source>
</evidence>
<dbReference type="Gene3D" id="1.10.472.10">
    <property type="entry name" value="Cyclin-like"/>
    <property type="match status" value="2"/>
</dbReference>
<dbReference type="InterPro" id="IPR006671">
    <property type="entry name" value="Cyclin_N"/>
</dbReference>
<dbReference type="EMBL" id="CAJOBF010000477">
    <property type="protein sequence ID" value="CAF3823818.1"/>
    <property type="molecule type" value="Genomic_DNA"/>
</dbReference>
<dbReference type="EMBL" id="CAJNRF010003014">
    <property type="protein sequence ID" value="CAF2046335.1"/>
    <property type="molecule type" value="Genomic_DNA"/>
</dbReference>
<evidence type="ECO:0000313" key="12">
    <source>
        <dbReference type="EMBL" id="CAF3823818.1"/>
    </source>
</evidence>
<dbReference type="PROSITE" id="PS00292">
    <property type="entry name" value="CYCLINS"/>
    <property type="match status" value="1"/>
</dbReference>
<evidence type="ECO:0000259" key="5">
    <source>
        <dbReference type="SMART" id="SM01332"/>
    </source>
</evidence>
<dbReference type="Proteomes" id="UP000663824">
    <property type="component" value="Unassembled WGS sequence"/>
</dbReference>
<dbReference type="PANTHER" id="PTHR10177">
    <property type="entry name" value="CYCLINS"/>
    <property type="match status" value="1"/>
</dbReference>
<evidence type="ECO:0000313" key="7">
    <source>
        <dbReference type="EMBL" id="CAF1594242.1"/>
    </source>
</evidence>
<evidence type="ECO:0000313" key="9">
    <source>
        <dbReference type="EMBL" id="CAF2033668.1"/>
    </source>
</evidence>
<dbReference type="OrthoDB" id="5590282at2759"/>
<comment type="caution">
    <text evidence="8">The sequence shown here is derived from an EMBL/GenBank/DDBJ whole genome shotgun (WGS) entry which is preliminary data.</text>
</comment>
<dbReference type="EMBL" id="CAJNOW010011149">
    <property type="protein sequence ID" value="CAF1594242.1"/>
    <property type="molecule type" value="Genomic_DNA"/>
</dbReference>
<dbReference type="Proteomes" id="UP000663834">
    <property type="component" value="Unassembled WGS sequence"/>
</dbReference>
<evidence type="ECO:0000256" key="2">
    <source>
        <dbReference type="ARBA" id="ARBA00023127"/>
    </source>
</evidence>
<dbReference type="Proteomes" id="UP000663856">
    <property type="component" value="Unassembled WGS sequence"/>
</dbReference>
<evidence type="ECO:0000313" key="8">
    <source>
        <dbReference type="EMBL" id="CAF2020703.1"/>
    </source>
</evidence>
<dbReference type="SUPFAM" id="SSF47954">
    <property type="entry name" value="Cyclin-like"/>
    <property type="match status" value="2"/>
</dbReference>
<dbReference type="InterPro" id="IPR039361">
    <property type="entry name" value="Cyclin"/>
</dbReference>
<organism evidence="8 14">
    <name type="scientific">Rotaria magnacalcarata</name>
    <dbReference type="NCBI Taxonomy" id="392030"/>
    <lineage>
        <taxon>Eukaryota</taxon>
        <taxon>Metazoa</taxon>
        <taxon>Spiralia</taxon>
        <taxon>Gnathifera</taxon>
        <taxon>Rotifera</taxon>
        <taxon>Eurotatoria</taxon>
        <taxon>Bdelloidea</taxon>
        <taxon>Philodinida</taxon>
        <taxon>Philodinidae</taxon>
        <taxon>Rotaria</taxon>
    </lineage>
</organism>
<dbReference type="Proteomes" id="UP000663887">
    <property type="component" value="Unassembled WGS sequence"/>
</dbReference>
<evidence type="ECO:0000256" key="3">
    <source>
        <dbReference type="ARBA" id="ARBA00023306"/>
    </source>
</evidence>
<accession>A0A816MPR6</accession>
<evidence type="ECO:0000313" key="6">
    <source>
        <dbReference type="EMBL" id="CAF0990421.1"/>
    </source>
</evidence>
<evidence type="ECO:0000313" key="15">
    <source>
        <dbReference type="Proteomes" id="UP000663866"/>
    </source>
</evidence>
<dbReference type="EMBL" id="CAJNOV010000118">
    <property type="protein sequence ID" value="CAF0990421.1"/>
    <property type="molecule type" value="Genomic_DNA"/>
</dbReference>
<gene>
    <name evidence="6" type="ORF">CJN711_LOCUS1827</name>
    <name evidence="7" type="ORF">KQP761_LOCUS21533</name>
    <name evidence="8" type="ORF">MBJ925_LOCUS9251</name>
    <name evidence="13" type="ORF">OVN521_LOCUS6064</name>
    <name evidence="11" type="ORF">SMN809_LOCUS1171</name>
    <name evidence="12" type="ORF">UXM345_LOCUS6161</name>
    <name evidence="10" type="ORF">WKI299_LOCUS9312</name>
    <name evidence="9" type="ORF">XDN619_LOCUS5506</name>
</gene>
<protein>
    <recommendedName>
        <fullName evidence="5">Cyclin C-terminal domain-containing protein</fullName>
    </recommendedName>
</protein>
<dbReference type="Pfam" id="PF02984">
    <property type="entry name" value="Cyclin_C"/>
    <property type="match status" value="1"/>
</dbReference>
<feature type="domain" description="Cyclin C-terminal" evidence="5">
    <location>
        <begin position="366"/>
        <end position="487"/>
    </location>
</feature>
<keyword evidence="1" id="KW-0132">Cell division</keyword>
<dbReference type="Proteomes" id="UP000676336">
    <property type="component" value="Unassembled WGS sequence"/>
</dbReference>
<dbReference type="SMART" id="SM01332">
    <property type="entry name" value="Cyclin_C"/>
    <property type="match status" value="1"/>
</dbReference>
<dbReference type="GO" id="GO:0016538">
    <property type="term" value="F:cyclin-dependent protein serine/threonine kinase regulator activity"/>
    <property type="evidence" value="ECO:0007669"/>
    <property type="project" value="InterPro"/>
</dbReference>
<feature type="compositionally biased region" description="Low complexity" evidence="4">
    <location>
        <begin position="1"/>
        <end position="18"/>
    </location>
</feature>
<feature type="region of interest" description="Disordered" evidence="4">
    <location>
        <begin position="161"/>
        <end position="193"/>
    </location>
</feature>
<reference evidence="8" key="1">
    <citation type="submission" date="2021-02" db="EMBL/GenBank/DDBJ databases">
        <authorList>
            <person name="Nowell W R."/>
        </authorList>
    </citation>
    <scope>NUCLEOTIDE SEQUENCE</scope>
</reference>
<dbReference type="EMBL" id="CAJOBI010000169">
    <property type="protein sequence ID" value="CAF3800924.1"/>
    <property type="molecule type" value="Genomic_DNA"/>
</dbReference>
<dbReference type="AlphaFoldDB" id="A0A816MPR6"/>
<evidence type="ECO:0000313" key="11">
    <source>
        <dbReference type="EMBL" id="CAF3800924.1"/>
    </source>
</evidence>